<sequence length="162" mass="18817">MEQISLLDEVDEKATIENVRSFFKSNHNRPSKFERLVAQAGTSTDDLKSSIWSDMPKAVSSENSQENKVFRRMKAQSQLQACLLSIKNIPLKYRRLFVSYYVDNIYHDRQWTDVSTAHGYSRTEANEHMNKALLWFADAYVGEYDFHIYKKADKHTTNVGLA</sequence>
<protein>
    <submittedName>
        <fullName evidence="1">Prophage protein</fullName>
    </submittedName>
</protein>
<dbReference type="NCBIfam" id="TIGR01637">
    <property type="entry name" value="phage_arpU"/>
    <property type="match status" value="1"/>
</dbReference>
<reference evidence="1 2" key="1">
    <citation type="journal article" date="2013" name="Int. J. Food Microbiol.">
        <title>Expanding the diversity of oenococcal bacteriophages: insights into a novel group based on the integrase sequence.</title>
        <authorList>
            <person name="Jaomanjaka F."/>
            <person name="Ballestra P."/>
            <person name="Dols-Lafargue M."/>
            <person name="Le Marrec C."/>
        </authorList>
    </citation>
    <scope>NUCLEOTIDE SEQUENCE [LARGE SCALE GENOMIC DNA]</scope>
</reference>
<accession>V5UTG7</accession>
<name>V5UTG7_9CAUD</name>
<dbReference type="KEGG" id="vg:18499665"/>
<proteinExistence type="predicted"/>
<dbReference type="GeneID" id="18499665"/>
<dbReference type="InterPro" id="IPR006524">
    <property type="entry name" value="ArpU-like"/>
</dbReference>
<keyword evidence="2" id="KW-1185">Reference proteome</keyword>
<evidence type="ECO:0000313" key="2">
    <source>
        <dbReference type="Proteomes" id="UP000018800"/>
    </source>
</evidence>
<dbReference type="RefSeq" id="YP_009005224.1">
    <property type="nucleotide sequence ID" value="NC_023560.1"/>
</dbReference>
<dbReference type="EMBL" id="KF183315">
    <property type="protein sequence ID" value="AHB80374.1"/>
    <property type="molecule type" value="Genomic_DNA"/>
</dbReference>
<dbReference type="Proteomes" id="UP000018800">
    <property type="component" value="Segment"/>
</dbReference>
<evidence type="ECO:0000313" key="1">
    <source>
        <dbReference type="EMBL" id="AHB80374.1"/>
    </source>
</evidence>
<organism evidence="1 2">
    <name type="scientific">Oenococcus phage phiS13</name>
    <dbReference type="NCBI Taxonomy" id="1432848"/>
    <lineage>
        <taxon>Viruses</taxon>
        <taxon>Duplodnaviria</taxon>
        <taxon>Heunggongvirae</taxon>
        <taxon>Uroviricota</taxon>
        <taxon>Caudoviricetes</taxon>
        <taxon>Sozzivirus</taxon>
        <taxon>Sozzivirus S13</taxon>
    </lineage>
</organism>